<proteinExistence type="predicted"/>
<feature type="transmembrane region" description="Helical" evidence="1">
    <location>
        <begin position="127"/>
        <end position="147"/>
    </location>
</feature>
<protein>
    <submittedName>
        <fullName evidence="2">Uncharacterized protein</fullName>
    </submittedName>
</protein>
<dbReference type="Proteomes" id="UP001600107">
    <property type="component" value="Unassembled WGS sequence"/>
</dbReference>
<keyword evidence="1" id="KW-0812">Transmembrane</keyword>
<sequence length="158" mass="18565">MENKILDELLKYLLETDYDEFAHIRNDANKKSDFLKNIDNAILKSALLKLVKDGYVNQNSENTTDQLFDTPRTNYFYNISFEGRVFIKNGGYENQNRENQKKENWNNEMTERQNALEEQQSSNQFQLVLLTWVIAIGTLVAAAYYLIEILKFFCVLKT</sequence>
<evidence type="ECO:0000313" key="3">
    <source>
        <dbReference type="Proteomes" id="UP001600107"/>
    </source>
</evidence>
<keyword evidence="1" id="KW-1133">Transmembrane helix</keyword>
<organism evidence="2 3">
    <name type="scientific">Flavobacterium zhoui</name>
    <dbReference type="NCBI Taxonomy" id="3230414"/>
    <lineage>
        <taxon>Bacteria</taxon>
        <taxon>Pseudomonadati</taxon>
        <taxon>Bacteroidota</taxon>
        <taxon>Flavobacteriia</taxon>
        <taxon>Flavobacteriales</taxon>
        <taxon>Flavobacteriaceae</taxon>
        <taxon>Flavobacterium</taxon>
    </lineage>
</organism>
<gene>
    <name evidence="2" type="ORF">ACFX5F_13320</name>
</gene>
<dbReference type="EMBL" id="JBHZPY010000012">
    <property type="protein sequence ID" value="MFE3872203.1"/>
    <property type="molecule type" value="Genomic_DNA"/>
</dbReference>
<accession>A0ABW6I7E8</accession>
<keyword evidence="1" id="KW-0472">Membrane</keyword>
<evidence type="ECO:0000256" key="1">
    <source>
        <dbReference type="SAM" id="Phobius"/>
    </source>
</evidence>
<keyword evidence="3" id="KW-1185">Reference proteome</keyword>
<evidence type="ECO:0000313" key="2">
    <source>
        <dbReference type="EMBL" id="MFE3872203.1"/>
    </source>
</evidence>
<dbReference type="RefSeq" id="WP_379852497.1">
    <property type="nucleotide sequence ID" value="NZ_JBHZPY010000012.1"/>
</dbReference>
<comment type="caution">
    <text evidence="2">The sequence shown here is derived from an EMBL/GenBank/DDBJ whole genome shotgun (WGS) entry which is preliminary data.</text>
</comment>
<name>A0ABW6I7E8_9FLAO</name>
<reference evidence="2 3" key="1">
    <citation type="submission" date="2024-06" db="EMBL/GenBank/DDBJ databases">
        <title>Flavobacterium spp. isolated from glacier.</title>
        <authorList>
            <person name="Han D."/>
        </authorList>
    </citation>
    <scope>NUCLEOTIDE SEQUENCE [LARGE SCALE GENOMIC DNA]</scope>
    <source>
        <strain evidence="2 3">ZS1P70</strain>
    </source>
</reference>